<sequence>MSFRPLIGMTIIDLSHRLPGPLCGKILTDLGANVIKIEDHVFQDPFNSGLFAKFDTSFLSWYENLNSGKKIERFDFNSPADQEKIHQMVVNADAVILGIPGKTREKLKVTDADLNLKKPFVAIELLASASEKKSMHDLNAMAMTGLLSLYVSGRSEKIIDPPFLPIAGISFGHKGATDLLAGFIKATKVNQTQFVKTYMDQVTEEILGIFWPAADRKLGKSKFLHNGVYPCYSLYQTKDKKYVALAAVEEKFWVRFTDVFNIKTEMDRFHHEDSKLFDLLAESFSKLSQQEIADKIHGEDLCLSIIN</sequence>
<dbReference type="PANTHER" id="PTHR48228">
    <property type="entry name" value="SUCCINYL-COA--D-CITRAMALATE COA-TRANSFERASE"/>
    <property type="match status" value="1"/>
</dbReference>
<dbReference type="InterPro" id="IPR003673">
    <property type="entry name" value="CoA-Trfase_fam_III"/>
</dbReference>
<reference evidence="1 2" key="1">
    <citation type="submission" date="2023-11" db="EMBL/GenBank/DDBJ databases">
        <title>A Novel Polar Bacteriovorax (B. antarcticus) Isolated from the Biocrust in Antarctica.</title>
        <authorList>
            <person name="Mun W."/>
            <person name="Choi S.Y."/>
            <person name="Mitchell R.J."/>
        </authorList>
    </citation>
    <scope>NUCLEOTIDE SEQUENCE [LARGE SCALE GENOMIC DNA]</scope>
    <source>
        <strain evidence="1 2">PP10</strain>
    </source>
</reference>
<dbReference type="Pfam" id="PF02515">
    <property type="entry name" value="CoA_transf_3"/>
    <property type="match status" value="1"/>
</dbReference>
<dbReference type="Proteomes" id="UP001302274">
    <property type="component" value="Unassembled WGS sequence"/>
</dbReference>
<dbReference type="PANTHER" id="PTHR48228:SF5">
    <property type="entry name" value="ALPHA-METHYLACYL-COA RACEMASE"/>
    <property type="match status" value="1"/>
</dbReference>
<keyword evidence="2" id="KW-1185">Reference proteome</keyword>
<keyword evidence="1" id="KW-0808">Transferase</keyword>
<protein>
    <submittedName>
        <fullName evidence="1">CoA transferase</fullName>
    </submittedName>
</protein>
<evidence type="ECO:0000313" key="2">
    <source>
        <dbReference type="Proteomes" id="UP001302274"/>
    </source>
</evidence>
<organism evidence="1 2">
    <name type="scientific">Bacteriovorax antarcticus</name>
    <dbReference type="NCBI Taxonomy" id="3088717"/>
    <lineage>
        <taxon>Bacteria</taxon>
        <taxon>Pseudomonadati</taxon>
        <taxon>Bdellovibrionota</taxon>
        <taxon>Bacteriovoracia</taxon>
        <taxon>Bacteriovoracales</taxon>
        <taxon>Bacteriovoracaceae</taxon>
        <taxon>Bacteriovorax</taxon>
    </lineage>
</organism>
<evidence type="ECO:0000313" key="1">
    <source>
        <dbReference type="EMBL" id="MEA9356526.1"/>
    </source>
</evidence>
<comment type="caution">
    <text evidence="1">The sequence shown here is derived from an EMBL/GenBank/DDBJ whole genome shotgun (WGS) entry which is preliminary data.</text>
</comment>
<dbReference type="RefSeq" id="WP_323576240.1">
    <property type="nucleotide sequence ID" value="NZ_JAYGJQ010000001.1"/>
</dbReference>
<accession>A0ABU5VTZ0</accession>
<name>A0ABU5VTZ0_9BACT</name>
<dbReference type="Gene3D" id="3.30.1540.10">
    <property type="entry name" value="formyl-coa transferase, domain 3"/>
    <property type="match status" value="1"/>
</dbReference>
<dbReference type="InterPro" id="IPR044855">
    <property type="entry name" value="CoA-Trfase_III_dom3_sf"/>
</dbReference>
<proteinExistence type="predicted"/>
<dbReference type="InterPro" id="IPR050509">
    <property type="entry name" value="CoA-transferase_III"/>
</dbReference>
<dbReference type="EMBL" id="JAYGJQ010000001">
    <property type="protein sequence ID" value="MEA9356526.1"/>
    <property type="molecule type" value="Genomic_DNA"/>
</dbReference>
<dbReference type="InterPro" id="IPR023606">
    <property type="entry name" value="CoA-Trfase_III_dom_1_sf"/>
</dbReference>
<dbReference type="GO" id="GO:0016740">
    <property type="term" value="F:transferase activity"/>
    <property type="evidence" value="ECO:0007669"/>
    <property type="project" value="UniProtKB-KW"/>
</dbReference>
<gene>
    <name evidence="1" type="ORF">SHI21_09940</name>
</gene>
<dbReference type="Gene3D" id="3.40.50.10540">
    <property type="entry name" value="Crotonobetainyl-coa:carnitine coa-transferase, domain 1"/>
    <property type="match status" value="1"/>
</dbReference>
<dbReference type="SUPFAM" id="SSF89796">
    <property type="entry name" value="CoA-transferase family III (CaiB/BaiF)"/>
    <property type="match status" value="1"/>
</dbReference>